<dbReference type="InterPro" id="IPR000477">
    <property type="entry name" value="RT_dom"/>
</dbReference>
<organism evidence="2 3">
    <name type="scientific">Stegodyphus mimosarum</name>
    <name type="common">African social velvet spider</name>
    <dbReference type="NCBI Taxonomy" id="407821"/>
    <lineage>
        <taxon>Eukaryota</taxon>
        <taxon>Metazoa</taxon>
        <taxon>Ecdysozoa</taxon>
        <taxon>Arthropoda</taxon>
        <taxon>Chelicerata</taxon>
        <taxon>Arachnida</taxon>
        <taxon>Araneae</taxon>
        <taxon>Araneomorphae</taxon>
        <taxon>Entelegynae</taxon>
        <taxon>Eresoidea</taxon>
        <taxon>Eresidae</taxon>
        <taxon>Stegodyphus</taxon>
    </lineage>
</organism>
<evidence type="ECO:0000259" key="1">
    <source>
        <dbReference type="Pfam" id="PF00078"/>
    </source>
</evidence>
<dbReference type="AlphaFoldDB" id="A0A087UGK7"/>
<dbReference type="GO" id="GO:0003676">
    <property type="term" value="F:nucleic acid binding"/>
    <property type="evidence" value="ECO:0007669"/>
    <property type="project" value="InterPro"/>
</dbReference>
<dbReference type="InterPro" id="IPR012337">
    <property type="entry name" value="RNaseH-like_sf"/>
</dbReference>
<dbReference type="SUPFAM" id="SSF53098">
    <property type="entry name" value="Ribonuclease H-like"/>
    <property type="match status" value="1"/>
</dbReference>
<protein>
    <recommendedName>
        <fullName evidence="1">Reverse transcriptase domain-containing protein</fullName>
    </recommendedName>
</protein>
<evidence type="ECO:0000313" key="3">
    <source>
        <dbReference type="Proteomes" id="UP000054359"/>
    </source>
</evidence>
<dbReference type="InterPro" id="IPR036397">
    <property type="entry name" value="RNaseH_sf"/>
</dbReference>
<feature type="non-terminal residue" evidence="2">
    <location>
        <position position="357"/>
    </location>
</feature>
<feature type="domain" description="Reverse transcriptase" evidence="1">
    <location>
        <begin position="2"/>
        <end position="105"/>
    </location>
</feature>
<evidence type="ECO:0000313" key="2">
    <source>
        <dbReference type="EMBL" id="KFM76496.1"/>
    </source>
</evidence>
<dbReference type="OrthoDB" id="6515318at2759"/>
<name>A0A087UGK7_STEMI</name>
<keyword evidence="3" id="KW-1185">Reference proteome</keyword>
<dbReference type="Pfam" id="PF00078">
    <property type="entry name" value="RVT_1"/>
    <property type="match status" value="1"/>
</dbReference>
<dbReference type="EMBL" id="KK119714">
    <property type="protein sequence ID" value="KFM76496.1"/>
    <property type="molecule type" value="Genomic_DNA"/>
</dbReference>
<dbReference type="Proteomes" id="UP000054359">
    <property type="component" value="Unassembled WGS sequence"/>
</dbReference>
<sequence>MKCPRNIVLLICDFLKERKVSLYDANKGHHRNYQRGCPQVSISGPVLWNIIANIALNITLPQNVSIQAYADDFVLLATGSGRHTIDKALSFVTQELKKWSFHVKLKFDPKKSFHLGIAKTNTRSIRPRCKLYGQPIRVSKLSKMNLQGEVLKSLYKRAIERKILYACGAWWTKTARMRNKISQIQRIALLRITECFRTVTTVALQILDGCPPIDILAEKEYIIFKLKAGYKTVECFSEIFSARDFDFEKGLDIHPALLKLLYWHKGLPNMIGYTIFTDGSKLNGHVGAAFCVFSDEKLSLERKYRLSDNASVYQAELVALREILYWLFSNSEIDPVEIYSDCESAIVSITDVCQVKI</sequence>
<dbReference type="OMA" id="RITECFR"/>
<reference evidence="2 3" key="1">
    <citation type="submission" date="2013-11" db="EMBL/GenBank/DDBJ databases">
        <title>Genome sequencing of Stegodyphus mimosarum.</title>
        <authorList>
            <person name="Bechsgaard J."/>
        </authorList>
    </citation>
    <scope>NUCLEOTIDE SEQUENCE [LARGE SCALE GENOMIC DNA]</scope>
</reference>
<proteinExistence type="predicted"/>
<dbReference type="Gene3D" id="3.30.420.10">
    <property type="entry name" value="Ribonuclease H-like superfamily/Ribonuclease H"/>
    <property type="match status" value="1"/>
</dbReference>
<gene>
    <name evidence="2" type="ORF">X975_20572</name>
</gene>
<accession>A0A087UGK7</accession>
<dbReference type="CDD" id="cd09276">
    <property type="entry name" value="Rnase_HI_RT_non_LTR"/>
    <property type="match status" value="1"/>
</dbReference>